<proteinExistence type="inferred from homology"/>
<evidence type="ECO:0000256" key="7">
    <source>
        <dbReference type="ARBA" id="ARBA00044228"/>
    </source>
</evidence>
<evidence type="ECO:0000313" key="11">
    <source>
        <dbReference type="Proteomes" id="UP001306508"/>
    </source>
</evidence>
<dbReference type="GO" id="GO:0005085">
    <property type="term" value="F:guanyl-nucleotide exchange factor activity"/>
    <property type="evidence" value="ECO:0007669"/>
    <property type="project" value="TreeGrafter"/>
</dbReference>
<dbReference type="Pfam" id="PF01008">
    <property type="entry name" value="IF-2B"/>
    <property type="match status" value="1"/>
</dbReference>
<evidence type="ECO:0000256" key="2">
    <source>
        <dbReference type="ARBA" id="ARBA00007251"/>
    </source>
</evidence>
<dbReference type="InterPro" id="IPR051855">
    <property type="entry name" value="eIF2B_beta_subunit"/>
</dbReference>
<gene>
    <name evidence="10" type="ORF">RI543_001614</name>
</gene>
<dbReference type="PANTHER" id="PTHR45859:SF1">
    <property type="entry name" value="TRANSLATION INITIATION FACTOR EIF-2B SUBUNIT BETA"/>
    <property type="match status" value="1"/>
</dbReference>
<dbReference type="SUPFAM" id="SSF51735">
    <property type="entry name" value="NAD(P)-binding Rossmann-fold domains"/>
    <property type="match status" value="1"/>
</dbReference>
<protein>
    <recommendedName>
        <fullName evidence="6">Translation initiation factor eIF2B subunit beta</fullName>
    </recommendedName>
    <alternativeName>
        <fullName evidence="7">eIF2B GDP-GTP exchange factor subunit beta</fullName>
    </alternativeName>
</protein>
<dbReference type="InterPro" id="IPR037171">
    <property type="entry name" value="NagB/RpiA_transferase-like"/>
</dbReference>
<reference evidence="11" key="1">
    <citation type="submission" date="2023-07" db="EMBL/GenBank/DDBJ databases">
        <title>A draft genome of Kazachstania heterogenica Y-27499.</title>
        <authorList>
            <person name="Donic C."/>
            <person name="Kralova J.S."/>
            <person name="Fidel L."/>
            <person name="Ben-Dor S."/>
            <person name="Jung S."/>
        </authorList>
    </citation>
    <scope>NUCLEOTIDE SEQUENCE [LARGE SCALE GENOMIC DNA]</scope>
    <source>
        <strain evidence="11">Y27499</strain>
    </source>
</reference>
<dbReference type="SUPFAM" id="SSF100950">
    <property type="entry name" value="NagB/RpiA/CoA transferase-like"/>
    <property type="match status" value="1"/>
</dbReference>
<evidence type="ECO:0000256" key="3">
    <source>
        <dbReference type="ARBA" id="ARBA00022490"/>
    </source>
</evidence>
<name>A0AAN8A7P4_9SACH</name>
<dbReference type="Gene3D" id="3.40.50.720">
    <property type="entry name" value="NAD(P)-binding Rossmann-like Domain"/>
    <property type="match status" value="1"/>
</dbReference>
<dbReference type="PANTHER" id="PTHR45859">
    <property type="entry name" value="TRANSLATION INITIATION FACTOR EIF-2B SUBUNIT BETA"/>
    <property type="match status" value="1"/>
</dbReference>
<keyword evidence="5" id="KW-0648">Protein biosynthesis</keyword>
<keyword evidence="3" id="KW-0963">Cytoplasm</keyword>
<dbReference type="GO" id="GO:0005829">
    <property type="term" value="C:cytosol"/>
    <property type="evidence" value="ECO:0007669"/>
    <property type="project" value="UniProtKB-SubCell"/>
</dbReference>
<evidence type="ECO:0000313" key="10">
    <source>
        <dbReference type="EMBL" id="KAK5781217.1"/>
    </source>
</evidence>
<dbReference type="Proteomes" id="UP001306508">
    <property type="component" value="Unassembled WGS sequence"/>
</dbReference>
<organism evidence="10 11">
    <name type="scientific">Arxiozyma heterogenica</name>
    <dbReference type="NCBI Taxonomy" id="278026"/>
    <lineage>
        <taxon>Eukaryota</taxon>
        <taxon>Fungi</taxon>
        <taxon>Dikarya</taxon>
        <taxon>Ascomycota</taxon>
        <taxon>Saccharomycotina</taxon>
        <taxon>Saccharomycetes</taxon>
        <taxon>Saccharomycetales</taxon>
        <taxon>Saccharomycetaceae</taxon>
        <taxon>Arxiozyma</taxon>
    </lineage>
</organism>
<evidence type="ECO:0000256" key="9">
    <source>
        <dbReference type="RuleBase" id="RU003814"/>
    </source>
</evidence>
<accession>A0AAN8A7P4</accession>
<evidence type="ECO:0000256" key="5">
    <source>
        <dbReference type="ARBA" id="ARBA00022917"/>
    </source>
</evidence>
<sequence length="686" mass="77134">MSQLSSSNLNALNSHNNNTTGNNDINIILDTFIAKLKRKQIVGSYHIALETLQLLKRFVSAARWSHVNELIAQLRELGLQLEKAQPTAFSCGNIIRRLLTILRDEMEEEAQELANKNGLNDNNNNNSSTSEPLISSMFNLLQKPEEIKPTTKILSSRNKKTKTDYRQIAIQGIKDLIDELTNIDDGIQQIAIDLIHDHELLLTPTPESKTVLKFLIRAREKANRTFTVLVTEGFPNNTNNAHEFAKKLAQHDIETIIIPDSAVFALMSRVGKVIIGTKAVFVNGGSIASSSGVSSVCECAREFRTPVFAVAGLYKLSPLYPFNIEKSVEFGGSHEVLPKMNPAYRLDAINKTTAYVPPENIDIYITNIGGFAPSFIYRIAWDNYKQIDVNLDNKSLLTESVKYNRKKITISLNMNSSLNRKLVVFGGNGFLGKRICQIALQSGIFQSVTALSRSGKPPLPINYNKEEYPYNWMKEVKWETADIFDPTTYKHRLSEATDVVDTIGILLENSSYKSIVNEVSKGSGNTSDFTYKRMNTESAVILGKTFQEVLQDKSSDVVKDQPCLPTLTYISADDWCPLIPSGYIKSKREAEWQLSHIKPKLFRSIFVRPGIMFDENVKNSCSIRDGISDILSVLNYSNQFFFQKKYDMINRFIKPPVSTQQVARSIVSKIENPKFTGVITLDDILE</sequence>
<dbReference type="GO" id="GO:0005851">
    <property type="term" value="C:eukaryotic translation initiation factor 2B complex"/>
    <property type="evidence" value="ECO:0007669"/>
    <property type="project" value="TreeGrafter"/>
</dbReference>
<dbReference type="AlphaFoldDB" id="A0AAN8A7P4"/>
<dbReference type="GO" id="GO:0003743">
    <property type="term" value="F:translation initiation factor activity"/>
    <property type="evidence" value="ECO:0007669"/>
    <property type="project" value="UniProtKB-KW"/>
</dbReference>
<comment type="similarity">
    <text evidence="2 9">Belongs to the eIF-2B alpha/beta/delta subunits family.</text>
</comment>
<dbReference type="InterPro" id="IPR042529">
    <property type="entry name" value="IF_2B-like_C"/>
</dbReference>
<evidence type="ECO:0000256" key="1">
    <source>
        <dbReference type="ARBA" id="ARBA00004514"/>
    </source>
</evidence>
<dbReference type="InterPro" id="IPR036291">
    <property type="entry name" value="NAD(P)-bd_dom_sf"/>
</dbReference>
<keyword evidence="11" id="KW-1185">Reference proteome</keyword>
<comment type="subcellular location">
    <subcellularLocation>
        <location evidence="1">Cytoplasm</location>
        <location evidence="1">Cytosol</location>
    </subcellularLocation>
</comment>
<dbReference type="EMBL" id="JAWIZZ010000038">
    <property type="protein sequence ID" value="KAK5781217.1"/>
    <property type="molecule type" value="Genomic_DNA"/>
</dbReference>
<keyword evidence="4" id="KW-0396">Initiation factor</keyword>
<comment type="caution">
    <text evidence="10">The sequence shown here is derived from an EMBL/GenBank/DDBJ whole genome shotgun (WGS) entry which is preliminary data.</text>
</comment>
<evidence type="ECO:0000256" key="4">
    <source>
        <dbReference type="ARBA" id="ARBA00022540"/>
    </source>
</evidence>
<comment type="subunit">
    <text evidence="8">Component of the translation initiation factor 2B (eIF2B) complex which is a heterodecamer of two sets of five different subunits: alpha, beta, gamma, delta and epsilon. Subunits alpha, beta and delta comprise a regulatory subcomplex and subunits epsilon and gamma comprise a catalytic subcomplex. Within the complex, the hexameric regulatory complex resides at the center, with the two heterodimeric catalytic subcomplexes bound on opposite sides.</text>
</comment>
<dbReference type="InterPro" id="IPR000649">
    <property type="entry name" value="IF-2B-related"/>
</dbReference>
<dbReference type="Gene3D" id="3.40.50.10470">
    <property type="entry name" value="Translation initiation factor eif-2b, domain 2"/>
    <property type="match status" value="1"/>
</dbReference>
<evidence type="ECO:0000256" key="8">
    <source>
        <dbReference type="ARBA" id="ARBA00046432"/>
    </source>
</evidence>
<evidence type="ECO:0000256" key="6">
    <source>
        <dbReference type="ARBA" id="ARBA00044122"/>
    </source>
</evidence>